<dbReference type="SUPFAM" id="SSF53756">
    <property type="entry name" value="UDP-Glycosyltransferase/glycogen phosphorylase"/>
    <property type="match status" value="1"/>
</dbReference>
<keyword evidence="2" id="KW-0808">Transferase</keyword>
<dbReference type="Gene3D" id="3.40.50.2000">
    <property type="entry name" value="Glycogen Phosphorylase B"/>
    <property type="match status" value="2"/>
</dbReference>
<dbReference type="GO" id="GO:0080044">
    <property type="term" value="F:quercetin 7-O-glucosyltransferase activity"/>
    <property type="evidence" value="ECO:0007669"/>
    <property type="project" value="TreeGrafter"/>
</dbReference>
<dbReference type="PANTHER" id="PTHR11926:SF1412">
    <property type="entry name" value="UDP-GLYCOSYLTRANSFERASE 83A1-LIKE"/>
    <property type="match status" value="1"/>
</dbReference>
<name>A0A0B2QZW1_GLYSO</name>
<gene>
    <name evidence="2" type="ORF">glysoja_037852</name>
</gene>
<evidence type="ECO:0000313" key="2">
    <source>
        <dbReference type="EMBL" id="KHN25574.1"/>
    </source>
</evidence>
<dbReference type="GO" id="GO:0080043">
    <property type="term" value="F:quercetin 3-O-glucosyltransferase activity"/>
    <property type="evidence" value="ECO:0007669"/>
    <property type="project" value="TreeGrafter"/>
</dbReference>
<dbReference type="AlphaFoldDB" id="A0A0B2QZW1"/>
<sequence>MILDHKRKQHEHSKCVDCTISDPQGQVNPLMNFSQKLVGHGCKITFVNTDFTHKRVMSSMAKQESLHGSPMKLVSILDGLGPDDDRSDVVGSKLGIKGVLFWTASATMFALQYNIFTLIEDGIIDSDVKFTINNI</sequence>
<dbReference type="EMBL" id="KN654271">
    <property type="protein sequence ID" value="KHN25574.1"/>
    <property type="molecule type" value="Genomic_DNA"/>
</dbReference>
<dbReference type="Proteomes" id="UP000053555">
    <property type="component" value="Unassembled WGS sequence"/>
</dbReference>
<protein>
    <submittedName>
        <fullName evidence="2">UDP-glycosyltransferase 83A1</fullName>
    </submittedName>
</protein>
<reference evidence="2" key="1">
    <citation type="submission" date="2014-07" db="EMBL/GenBank/DDBJ databases">
        <title>Identification of a novel salt tolerance gene in wild soybean by whole-genome sequencing.</title>
        <authorList>
            <person name="Lam H.-M."/>
            <person name="Qi X."/>
            <person name="Li M.-W."/>
            <person name="Liu X."/>
            <person name="Xie M."/>
            <person name="Ni M."/>
            <person name="Xu X."/>
        </authorList>
    </citation>
    <scope>NUCLEOTIDE SEQUENCE [LARGE SCALE GENOMIC DNA]</scope>
    <source>
        <tissue evidence="2">Root</tissue>
    </source>
</reference>
<comment type="similarity">
    <text evidence="1">Belongs to the UDP-glycosyltransferase family.</text>
</comment>
<organism evidence="2">
    <name type="scientific">Glycine soja</name>
    <name type="common">Wild soybean</name>
    <dbReference type="NCBI Taxonomy" id="3848"/>
    <lineage>
        <taxon>Eukaryota</taxon>
        <taxon>Viridiplantae</taxon>
        <taxon>Streptophyta</taxon>
        <taxon>Embryophyta</taxon>
        <taxon>Tracheophyta</taxon>
        <taxon>Spermatophyta</taxon>
        <taxon>Magnoliopsida</taxon>
        <taxon>eudicotyledons</taxon>
        <taxon>Gunneridae</taxon>
        <taxon>Pentapetalae</taxon>
        <taxon>rosids</taxon>
        <taxon>fabids</taxon>
        <taxon>Fabales</taxon>
        <taxon>Fabaceae</taxon>
        <taxon>Papilionoideae</taxon>
        <taxon>50 kb inversion clade</taxon>
        <taxon>NPAAA clade</taxon>
        <taxon>indigoferoid/millettioid clade</taxon>
        <taxon>Phaseoleae</taxon>
        <taxon>Glycine</taxon>
        <taxon>Glycine subgen. Soja</taxon>
    </lineage>
</organism>
<evidence type="ECO:0000256" key="1">
    <source>
        <dbReference type="ARBA" id="ARBA00009995"/>
    </source>
</evidence>
<accession>A0A0B2QZW1</accession>
<dbReference type="PANTHER" id="PTHR11926">
    <property type="entry name" value="GLUCOSYL/GLUCURONOSYL TRANSFERASES"/>
    <property type="match status" value="1"/>
</dbReference>
<proteinExistence type="inferred from homology"/>